<reference evidence="5 6" key="1">
    <citation type="journal article" date="2018" name="Mol. Biol. Evol.">
        <title>Broad Genomic Sampling Reveals a Smut Pathogenic Ancestry of the Fungal Clade Ustilaginomycotina.</title>
        <authorList>
            <person name="Kijpornyongpan T."/>
            <person name="Mondo S.J."/>
            <person name="Barry K."/>
            <person name="Sandor L."/>
            <person name="Lee J."/>
            <person name="Lipzen A."/>
            <person name="Pangilinan J."/>
            <person name="LaButti K."/>
            <person name="Hainaut M."/>
            <person name="Henrissat B."/>
            <person name="Grigoriev I.V."/>
            <person name="Spatafora J.W."/>
            <person name="Aime M.C."/>
        </authorList>
    </citation>
    <scope>NUCLEOTIDE SEQUENCE [LARGE SCALE GENOMIC DNA]</scope>
    <source>
        <strain evidence="5 6">MCA 5214</strain>
    </source>
</reference>
<dbReference type="GO" id="GO:0019433">
    <property type="term" value="P:triglyceride catabolic process"/>
    <property type="evidence" value="ECO:0007669"/>
    <property type="project" value="TreeGrafter"/>
</dbReference>
<dbReference type="STRING" id="1569628.A0A316V250"/>
<dbReference type="SUPFAM" id="SSF51735">
    <property type="entry name" value="NAD(P)-binding Rossmann-fold domains"/>
    <property type="match status" value="1"/>
</dbReference>
<dbReference type="PANTHER" id="PTHR44169:SF6">
    <property type="entry name" value="NADPH-DEPENDENT 1-ACYLDIHYDROXYACETONE PHOSPHATE REDUCTASE"/>
    <property type="match status" value="1"/>
</dbReference>
<dbReference type="OrthoDB" id="2102561at2759"/>
<dbReference type="GO" id="GO:0000140">
    <property type="term" value="F:acylglycerone-phosphate reductase (NADP+) activity"/>
    <property type="evidence" value="ECO:0007669"/>
    <property type="project" value="TreeGrafter"/>
</dbReference>
<keyword evidence="3" id="KW-0560">Oxidoreductase</keyword>
<evidence type="ECO:0000313" key="6">
    <source>
        <dbReference type="Proteomes" id="UP000245884"/>
    </source>
</evidence>
<dbReference type="PROSITE" id="PS00061">
    <property type="entry name" value="ADH_SHORT"/>
    <property type="match status" value="1"/>
</dbReference>
<dbReference type="PRINTS" id="PR00081">
    <property type="entry name" value="GDHRDH"/>
</dbReference>
<keyword evidence="2" id="KW-0521">NADP</keyword>
<dbReference type="GO" id="GO:0004806">
    <property type="term" value="F:triacylglycerol lipase activity"/>
    <property type="evidence" value="ECO:0007669"/>
    <property type="project" value="TreeGrafter"/>
</dbReference>
<dbReference type="GO" id="GO:0006654">
    <property type="term" value="P:phosphatidic acid biosynthetic process"/>
    <property type="evidence" value="ECO:0007669"/>
    <property type="project" value="TreeGrafter"/>
</dbReference>
<organism evidence="5 6">
    <name type="scientific">Jaminaea rosea</name>
    <dbReference type="NCBI Taxonomy" id="1569628"/>
    <lineage>
        <taxon>Eukaryota</taxon>
        <taxon>Fungi</taxon>
        <taxon>Dikarya</taxon>
        <taxon>Basidiomycota</taxon>
        <taxon>Ustilaginomycotina</taxon>
        <taxon>Exobasidiomycetes</taxon>
        <taxon>Microstromatales</taxon>
        <taxon>Microstromatales incertae sedis</taxon>
        <taxon>Jaminaea</taxon>
    </lineage>
</organism>
<evidence type="ECO:0000256" key="1">
    <source>
        <dbReference type="ARBA" id="ARBA00006484"/>
    </source>
</evidence>
<dbReference type="GO" id="GO:0005811">
    <property type="term" value="C:lipid droplet"/>
    <property type="evidence" value="ECO:0007669"/>
    <property type="project" value="TreeGrafter"/>
</dbReference>
<dbReference type="InterPro" id="IPR036291">
    <property type="entry name" value="NAD(P)-bd_dom_sf"/>
</dbReference>
<dbReference type="GeneID" id="37029807"/>
<dbReference type="EMBL" id="KZ819662">
    <property type="protein sequence ID" value="PWN30641.1"/>
    <property type="molecule type" value="Genomic_DNA"/>
</dbReference>
<gene>
    <name evidence="5" type="ORF">BDZ90DRAFT_257713</name>
</gene>
<dbReference type="Pfam" id="PF00106">
    <property type="entry name" value="adh_short"/>
    <property type="match status" value="1"/>
</dbReference>
<dbReference type="PRINTS" id="PR00080">
    <property type="entry name" value="SDRFAMILY"/>
</dbReference>
<sequence>MPRPERLATIADKRKIVLVSGCSSGIGQALAIEFASRNKEYHVFASARNLDSIRCLPSSIERIQLDVTDEESTKRCVESVIAQVGRIDVLVNNAGVNTGTGPSVEVELDRYRSTFEANFFGLIRLTQHVAPHMMDRRQGHIIQIGSTVGLVPLPYAASYAASKAAVHSFSETLAMELKGFNVDVTVVAPGAIKSSIGEKNVKHIKLPGDSRYKNVEDMVQYRAIYSQVGRPAPSPTADFAREVVDRACPRQSSWSLVAWLWRTKPPAYVIAGSRSSLIKLLFYLPVWVRQALLGRAFQMGRVGKGKGKSA</sequence>
<dbReference type="InterPro" id="IPR002347">
    <property type="entry name" value="SDR_fam"/>
</dbReference>
<accession>A0A316V250</accession>
<evidence type="ECO:0000256" key="4">
    <source>
        <dbReference type="RuleBase" id="RU000363"/>
    </source>
</evidence>
<dbReference type="RefSeq" id="XP_025365253.1">
    <property type="nucleotide sequence ID" value="XM_025507984.1"/>
</dbReference>
<name>A0A316V250_9BASI</name>
<dbReference type="PANTHER" id="PTHR44169">
    <property type="entry name" value="NADPH-DEPENDENT 1-ACYLDIHYDROXYACETONE PHOSPHATE REDUCTASE"/>
    <property type="match status" value="1"/>
</dbReference>
<dbReference type="Proteomes" id="UP000245884">
    <property type="component" value="Unassembled WGS sequence"/>
</dbReference>
<dbReference type="AlphaFoldDB" id="A0A316V250"/>
<dbReference type="GO" id="GO:0005783">
    <property type="term" value="C:endoplasmic reticulum"/>
    <property type="evidence" value="ECO:0007669"/>
    <property type="project" value="TreeGrafter"/>
</dbReference>
<dbReference type="InterPro" id="IPR020904">
    <property type="entry name" value="Sc_DH/Rdtase_CS"/>
</dbReference>
<comment type="similarity">
    <text evidence="1 4">Belongs to the short-chain dehydrogenases/reductases (SDR) family.</text>
</comment>
<evidence type="ECO:0000256" key="2">
    <source>
        <dbReference type="ARBA" id="ARBA00022857"/>
    </source>
</evidence>
<dbReference type="Gene3D" id="3.40.50.720">
    <property type="entry name" value="NAD(P)-binding Rossmann-like Domain"/>
    <property type="match status" value="1"/>
</dbReference>
<evidence type="ECO:0000313" key="5">
    <source>
        <dbReference type="EMBL" id="PWN30641.1"/>
    </source>
</evidence>
<protein>
    <submittedName>
        <fullName evidence="5">NAD(P)-binding protein</fullName>
    </submittedName>
</protein>
<proteinExistence type="inferred from homology"/>
<keyword evidence="6" id="KW-1185">Reference proteome</keyword>
<evidence type="ECO:0000256" key="3">
    <source>
        <dbReference type="ARBA" id="ARBA00023002"/>
    </source>
</evidence>